<feature type="transmembrane region" description="Helical" evidence="1">
    <location>
        <begin position="44"/>
        <end position="65"/>
    </location>
</feature>
<organism evidence="2 3">
    <name type="scientific">Methylobacterium hispanicum</name>
    <dbReference type="NCBI Taxonomy" id="270350"/>
    <lineage>
        <taxon>Bacteria</taxon>
        <taxon>Pseudomonadati</taxon>
        <taxon>Pseudomonadota</taxon>
        <taxon>Alphaproteobacteria</taxon>
        <taxon>Hyphomicrobiales</taxon>
        <taxon>Methylobacteriaceae</taxon>
        <taxon>Methylobacterium</taxon>
    </lineage>
</organism>
<sequence>MRPDAAAAQSPGRLHSVAVFRAPHRPVGKPSKPGWPLAHQRVRALINALAAVLTVIAVLLLRAVLKLALLPFRALRSLWRGRAAPA</sequence>
<keyword evidence="1" id="KW-0812">Transmembrane</keyword>
<protein>
    <submittedName>
        <fullName evidence="2">Uncharacterized protein</fullName>
    </submittedName>
</protein>
<keyword evidence="1" id="KW-1133">Transmembrane helix</keyword>
<comment type="caution">
    <text evidence="2">The sequence shown here is derived from an EMBL/GenBank/DDBJ whole genome shotgun (WGS) entry which is preliminary data.</text>
</comment>
<accession>A0AAV4ZMH0</accession>
<evidence type="ECO:0000313" key="2">
    <source>
        <dbReference type="EMBL" id="GJD89719.1"/>
    </source>
</evidence>
<keyword evidence="3" id="KW-1185">Reference proteome</keyword>
<keyword evidence="1" id="KW-0472">Membrane</keyword>
<gene>
    <name evidence="2" type="ORF">BHAOGJBA_3249</name>
</gene>
<proteinExistence type="predicted"/>
<name>A0AAV4ZMH0_9HYPH</name>
<reference evidence="2" key="1">
    <citation type="journal article" date="2016" name="Front. Microbiol.">
        <title>Genome Sequence of the Piezophilic, Mesophilic Sulfate-Reducing Bacterium Desulfovibrio indicus J2T.</title>
        <authorList>
            <person name="Cao J."/>
            <person name="Maignien L."/>
            <person name="Shao Z."/>
            <person name="Alain K."/>
            <person name="Jebbar M."/>
        </authorList>
    </citation>
    <scope>NUCLEOTIDE SEQUENCE</scope>
    <source>
        <strain evidence="2">DSM 16372</strain>
    </source>
</reference>
<dbReference type="Proteomes" id="UP001055247">
    <property type="component" value="Unassembled WGS sequence"/>
</dbReference>
<reference evidence="2" key="2">
    <citation type="submission" date="2021-08" db="EMBL/GenBank/DDBJ databases">
        <authorList>
            <person name="Tani A."/>
            <person name="Ola A."/>
            <person name="Ogura Y."/>
            <person name="Katsura K."/>
            <person name="Hayashi T."/>
        </authorList>
    </citation>
    <scope>NUCLEOTIDE SEQUENCE</scope>
    <source>
        <strain evidence="2">DSM 16372</strain>
    </source>
</reference>
<evidence type="ECO:0000313" key="3">
    <source>
        <dbReference type="Proteomes" id="UP001055247"/>
    </source>
</evidence>
<dbReference type="EMBL" id="BPQO01000013">
    <property type="protein sequence ID" value="GJD89719.1"/>
    <property type="molecule type" value="Genomic_DNA"/>
</dbReference>
<dbReference type="AlphaFoldDB" id="A0AAV4ZMH0"/>
<evidence type="ECO:0000256" key="1">
    <source>
        <dbReference type="SAM" id="Phobius"/>
    </source>
</evidence>